<dbReference type="RefSeq" id="WP_091811183.1">
    <property type="nucleotide sequence ID" value="NZ_FNNE01000001.1"/>
</dbReference>
<evidence type="ECO:0000313" key="2">
    <source>
        <dbReference type="Proteomes" id="UP000199675"/>
    </source>
</evidence>
<keyword evidence="2" id="KW-1185">Reference proteome</keyword>
<protein>
    <submittedName>
        <fullName evidence="1">Uncharacterized protein</fullName>
    </submittedName>
</protein>
<evidence type="ECO:0000313" key="1">
    <source>
        <dbReference type="EMBL" id="SDW10003.1"/>
    </source>
</evidence>
<dbReference type="EMBL" id="FNNE01000001">
    <property type="protein sequence ID" value="SDW10003.1"/>
    <property type="molecule type" value="Genomic_DNA"/>
</dbReference>
<gene>
    <name evidence="1" type="ORF">SAMN04487960_101315</name>
</gene>
<sequence length="67" mass="7386">MPASPSILAERGLLRVVARKRENGNLSPIDCDVSYDVEIDGQEVLKSFVSFGEAIQFMDMVAPTERS</sequence>
<dbReference type="OrthoDB" id="6370875at2"/>
<dbReference type="AlphaFoldDB" id="A0A1H2QS25"/>
<name>A0A1H2QS25_9GAMM</name>
<accession>A0A1H2QS25</accession>
<proteinExistence type="predicted"/>
<dbReference type="Proteomes" id="UP000199675">
    <property type="component" value="Unassembled WGS sequence"/>
</dbReference>
<reference evidence="1 2" key="1">
    <citation type="submission" date="2016-10" db="EMBL/GenBank/DDBJ databases">
        <authorList>
            <person name="de Groot N.N."/>
        </authorList>
    </citation>
    <scope>NUCLEOTIDE SEQUENCE [LARGE SCALE GENOMIC DNA]</scope>
    <source>
        <strain evidence="1 2">CGMCC 1.7059</strain>
    </source>
</reference>
<organism evidence="1 2">
    <name type="scientific">Marinobacter mobilis</name>
    <dbReference type="NCBI Taxonomy" id="488533"/>
    <lineage>
        <taxon>Bacteria</taxon>
        <taxon>Pseudomonadati</taxon>
        <taxon>Pseudomonadota</taxon>
        <taxon>Gammaproteobacteria</taxon>
        <taxon>Pseudomonadales</taxon>
        <taxon>Marinobacteraceae</taxon>
        <taxon>Marinobacter</taxon>
    </lineage>
</organism>